<gene>
    <name evidence="1" type="ORF">ERS075527_02469</name>
</gene>
<comment type="caution">
    <text evidence="1">The sequence shown here is derived from an EMBL/GenBank/DDBJ whole genome shotgun (WGS) entry which is preliminary data.</text>
</comment>
<evidence type="ECO:0000313" key="1">
    <source>
        <dbReference type="EMBL" id="CPT31922.1"/>
    </source>
</evidence>
<dbReference type="EMBL" id="CSUW01000005">
    <property type="protein sequence ID" value="CPT31922.1"/>
    <property type="molecule type" value="Genomic_DNA"/>
</dbReference>
<name>A0AB33TC06_9MYCO</name>
<dbReference type="RefSeq" id="WP_005086284.1">
    <property type="nucleotide sequence ID" value="NZ_CM125927.1"/>
</dbReference>
<protein>
    <recommendedName>
        <fullName evidence="3">Winged helix-turn-helix domain-containing protein</fullName>
    </recommendedName>
</protein>
<organism evidence="1 2">
    <name type="scientific">Mycobacteroides abscessus</name>
    <dbReference type="NCBI Taxonomy" id="36809"/>
    <lineage>
        <taxon>Bacteria</taxon>
        <taxon>Bacillati</taxon>
        <taxon>Actinomycetota</taxon>
        <taxon>Actinomycetes</taxon>
        <taxon>Mycobacteriales</taxon>
        <taxon>Mycobacteriaceae</taxon>
        <taxon>Mycobacteroides</taxon>
    </lineage>
</organism>
<evidence type="ECO:0000313" key="2">
    <source>
        <dbReference type="Proteomes" id="UP000038487"/>
    </source>
</evidence>
<dbReference type="AlphaFoldDB" id="A0AB33TC06"/>
<reference evidence="1 2" key="1">
    <citation type="submission" date="2015-03" db="EMBL/GenBank/DDBJ databases">
        <authorList>
            <consortium name="Pathogen Informatics"/>
            <person name="Murphy D."/>
        </authorList>
    </citation>
    <scope>NUCLEOTIDE SEQUENCE [LARGE SCALE GENOMIC DNA]</scope>
    <source>
        <strain evidence="1 2">PAP036</strain>
    </source>
</reference>
<proteinExistence type="predicted"/>
<evidence type="ECO:0008006" key="3">
    <source>
        <dbReference type="Google" id="ProtNLM"/>
    </source>
</evidence>
<dbReference type="Proteomes" id="UP000038487">
    <property type="component" value="Unassembled WGS sequence"/>
</dbReference>
<accession>A0AB33TC06</accession>
<sequence>MSETTLTRLAANAALHRVQKRELDRAIYQAATDGGLTHTQISEIVGVYSVPTVQRILRRFTDDPSQLDQAPAEIIDRRVAGLIDGDDMMNQLLKRQYSFGALASVGGVATDAYKAGSWDDVEIAFYKGQLSEAEFGQLATRHLRRRVRARRSST</sequence>